<dbReference type="EMBL" id="CP088280">
    <property type="protein sequence ID" value="UGX92365.1"/>
    <property type="molecule type" value="Genomic_DNA"/>
</dbReference>
<name>A0A9X9YN60_9BRAD</name>
<reference evidence="1 2" key="2">
    <citation type="journal article" date="2022" name="Int. J. Syst. Evol. Microbiol.">
        <title>Strains of Bradyrhizobium barranii sp. nov. associated with legumes native to Canada are symbionts of soybeans and belong to different subspecies (subsp. barranii subsp. nov. and subsp. apii subsp. nov.) and symbiovars (sv. glycinearum and sv. septentrionale).</title>
        <authorList>
            <person name="Bromfield E.S.P."/>
            <person name="Cloutier S."/>
            <person name="Wasai-Hara S."/>
            <person name="Minamisawa K."/>
        </authorList>
    </citation>
    <scope>NUCLEOTIDE SEQUENCE [LARGE SCALE GENOMIC DNA]</scope>
    <source>
        <strain evidence="1 2">323S2</strain>
    </source>
</reference>
<sequence length="62" mass="6634">MADIGDPAIALVMDGRLVRTARLQVVGADQLHVGRFRRRADGLLLLCLGRGAAGEKDKTCSE</sequence>
<dbReference type="RefSeq" id="WP_224516928.1">
    <property type="nucleotide sequence ID" value="NZ_CP088280.1"/>
</dbReference>
<reference evidence="1 2" key="1">
    <citation type="journal article" date="2017" name="Syst. Appl. Microbiol.">
        <title>Soybeans inoculated with root zone soils of Canadian native legumes harbour diverse and novel Bradyrhizobium spp. that possess agricultural potential.</title>
        <authorList>
            <person name="Bromfield E.S.P."/>
            <person name="Cloutier S."/>
            <person name="Tambong J.T."/>
            <person name="Tran Thi T.V."/>
        </authorList>
    </citation>
    <scope>NUCLEOTIDE SEQUENCE [LARGE SCALE GENOMIC DNA]</scope>
    <source>
        <strain evidence="1 2">323S2</strain>
    </source>
</reference>
<dbReference type="AlphaFoldDB" id="A0A9X9YN60"/>
<proteinExistence type="predicted"/>
<protein>
    <submittedName>
        <fullName evidence="1">Uncharacterized protein</fullName>
    </submittedName>
</protein>
<organism evidence="1 2">
    <name type="scientific">Bradyrhizobium barranii subsp. barranii</name>
    <dbReference type="NCBI Taxonomy" id="2823807"/>
    <lineage>
        <taxon>Bacteria</taxon>
        <taxon>Pseudomonadati</taxon>
        <taxon>Pseudomonadota</taxon>
        <taxon>Alphaproteobacteria</taxon>
        <taxon>Hyphomicrobiales</taxon>
        <taxon>Nitrobacteraceae</taxon>
        <taxon>Bradyrhizobium</taxon>
        <taxon>Bradyrhizobium barranii</taxon>
    </lineage>
</organism>
<gene>
    <name evidence="1" type="ORF">G6321_00042745</name>
</gene>
<accession>A0A9X9YN60</accession>
<dbReference type="Proteomes" id="UP000564836">
    <property type="component" value="Chromosome"/>
</dbReference>
<evidence type="ECO:0000313" key="1">
    <source>
        <dbReference type="EMBL" id="UGX92365.1"/>
    </source>
</evidence>
<evidence type="ECO:0000313" key="2">
    <source>
        <dbReference type="Proteomes" id="UP000564836"/>
    </source>
</evidence>